<feature type="coiled-coil region" evidence="5">
    <location>
        <begin position="312"/>
        <end position="339"/>
    </location>
</feature>
<dbReference type="PROSITE" id="PS50016">
    <property type="entry name" value="ZF_PHD_2"/>
    <property type="match status" value="1"/>
</dbReference>
<sequence>MAPPSEEPSERDGAPDEVTLGEVVEAAFPAHGWRCSRGSALSLQTPQLWFVCRTCRLASAGGAVAPVPWAGLVCAACHDACHSEHDTLELWSKRDLVCQCDPARCELSDADNELENERMAEAWAARRDQHNWDNRYCRCDREYTGAEDGDMYQCDVCQDWFHERCLDASAWRDAPSQALLVCRDCLRREPRLHGLVRAASGEGQEVSAPCVGCAAAANGLAGGSEDVFVSTAALRRCTQPCPHCAAWCTERTLSMAAPESATDRTGDAANQAVPRTPDAVLEIEMARSLHTAKQRLYRLFHECQREGKVVTGEAMRAALEEIRQELIAEQQQQQQQQQHWGIA</sequence>
<protein>
    <recommendedName>
        <fullName evidence="6">PHD-type domain-containing protein</fullName>
    </recommendedName>
</protein>
<dbReference type="GO" id="GO:0008270">
    <property type="term" value="F:zinc ion binding"/>
    <property type="evidence" value="ECO:0007669"/>
    <property type="project" value="UniProtKB-KW"/>
</dbReference>
<keyword evidence="2 4" id="KW-0863">Zinc-finger</keyword>
<keyword evidence="3" id="KW-0862">Zinc</keyword>
<evidence type="ECO:0000256" key="4">
    <source>
        <dbReference type="PROSITE-ProRule" id="PRU00146"/>
    </source>
</evidence>
<evidence type="ECO:0000259" key="6">
    <source>
        <dbReference type="PROSITE" id="PS50016"/>
    </source>
</evidence>
<dbReference type="InterPro" id="IPR013083">
    <property type="entry name" value="Znf_RING/FYVE/PHD"/>
</dbReference>
<dbReference type="PANTHER" id="PTHR13513:SF9">
    <property type="entry name" value="E3 UBIQUITIN-PROTEIN LIGASE UBR7-RELATED"/>
    <property type="match status" value="1"/>
</dbReference>
<dbReference type="EMBL" id="JANCYW010000015">
    <property type="protein sequence ID" value="KAK4538033.1"/>
    <property type="molecule type" value="Genomic_DNA"/>
</dbReference>
<evidence type="ECO:0000256" key="3">
    <source>
        <dbReference type="ARBA" id="ARBA00022833"/>
    </source>
</evidence>
<dbReference type="InterPro" id="IPR040204">
    <property type="entry name" value="UBR7"/>
</dbReference>
<dbReference type="InterPro" id="IPR011011">
    <property type="entry name" value="Znf_FYVE_PHD"/>
</dbReference>
<feature type="domain" description="PHD-type" evidence="6">
    <location>
        <begin position="134"/>
        <end position="188"/>
    </location>
</feature>
<evidence type="ECO:0000313" key="7">
    <source>
        <dbReference type="EMBL" id="KAK4538033.1"/>
    </source>
</evidence>
<evidence type="ECO:0000313" key="8">
    <source>
        <dbReference type="Proteomes" id="UP001301350"/>
    </source>
</evidence>
<dbReference type="GO" id="GO:0061630">
    <property type="term" value="F:ubiquitin protein ligase activity"/>
    <property type="evidence" value="ECO:0007669"/>
    <property type="project" value="InterPro"/>
</dbReference>
<dbReference type="Gene3D" id="3.30.40.10">
    <property type="entry name" value="Zinc/RING finger domain, C3HC4 (zinc finger)"/>
    <property type="match status" value="1"/>
</dbReference>
<dbReference type="InterPro" id="IPR001965">
    <property type="entry name" value="Znf_PHD"/>
</dbReference>
<organism evidence="7 8">
    <name type="scientific">Cyanidium caldarium</name>
    <name type="common">Red alga</name>
    <dbReference type="NCBI Taxonomy" id="2771"/>
    <lineage>
        <taxon>Eukaryota</taxon>
        <taxon>Rhodophyta</taxon>
        <taxon>Bangiophyceae</taxon>
        <taxon>Cyanidiales</taxon>
        <taxon>Cyanidiaceae</taxon>
        <taxon>Cyanidium</taxon>
    </lineage>
</organism>
<evidence type="ECO:0000256" key="2">
    <source>
        <dbReference type="ARBA" id="ARBA00022771"/>
    </source>
</evidence>
<dbReference type="PANTHER" id="PTHR13513">
    <property type="entry name" value="E3 UBIQUITIN-PROTEIN LIGASE UBR7"/>
    <property type="match status" value="1"/>
</dbReference>
<name>A0AAV9J0C3_CYACA</name>
<accession>A0AAV9J0C3</accession>
<gene>
    <name evidence="7" type="ORF">CDCA_CDCA15G4058</name>
</gene>
<proteinExistence type="predicted"/>
<keyword evidence="1" id="KW-0479">Metal-binding</keyword>
<dbReference type="GO" id="GO:0005737">
    <property type="term" value="C:cytoplasm"/>
    <property type="evidence" value="ECO:0007669"/>
    <property type="project" value="TreeGrafter"/>
</dbReference>
<reference evidence="7 8" key="1">
    <citation type="submission" date="2022-07" db="EMBL/GenBank/DDBJ databases">
        <title>Genome-wide signatures of adaptation to extreme environments.</title>
        <authorList>
            <person name="Cho C.H."/>
            <person name="Yoon H.S."/>
        </authorList>
    </citation>
    <scope>NUCLEOTIDE SEQUENCE [LARGE SCALE GENOMIC DNA]</scope>
    <source>
        <strain evidence="7 8">DBV 063 E5</strain>
    </source>
</reference>
<dbReference type="InterPro" id="IPR019787">
    <property type="entry name" value="Znf_PHD-finger"/>
</dbReference>
<dbReference type="AlphaFoldDB" id="A0AAV9J0C3"/>
<evidence type="ECO:0000256" key="5">
    <source>
        <dbReference type="SAM" id="Coils"/>
    </source>
</evidence>
<dbReference type="SMART" id="SM00249">
    <property type="entry name" value="PHD"/>
    <property type="match status" value="1"/>
</dbReference>
<dbReference type="SUPFAM" id="SSF57903">
    <property type="entry name" value="FYVE/PHD zinc finger"/>
    <property type="match status" value="1"/>
</dbReference>
<keyword evidence="8" id="KW-1185">Reference proteome</keyword>
<keyword evidence="5" id="KW-0175">Coiled coil</keyword>
<dbReference type="Proteomes" id="UP001301350">
    <property type="component" value="Unassembled WGS sequence"/>
</dbReference>
<evidence type="ECO:0000256" key="1">
    <source>
        <dbReference type="ARBA" id="ARBA00022723"/>
    </source>
</evidence>
<comment type="caution">
    <text evidence="7">The sequence shown here is derived from an EMBL/GenBank/DDBJ whole genome shotgun (WGS) entry which is preliminary data.</text>
</comment>